<evidence type="ECO:0000259" key="12">
    <source>
        <dbReference type="Pfam" id="PF00768"/>
    </source>
</evidence>
<keyword evidence="10" id="KW-1133">Transmembrane helix</keyword>
<feature type="active site" description="Proton acceptor" evidence="7">
    <location>
        <position position="77"/>
    </location>
</feature>
<sequence length="456" mass="50463">MKRLFVLLLVASILISPLGNTTVFADTKTSSAKGTEETWPKGPKVNAESAILMDVSSGLILYEKNSHKKQYPASITKIMTTLLAIENCSMGEIVTFSHDCVFGIETGSSHIGIDVDEKLTVEQALYAIMLASANEVSWGIGEHVSGSLKAFAKAMNTRAKELGCTDTHFVNANGLHNDNHYTTVYDMALISREAMKSSTFRKIISTKSYTIPPTNKHKEPNSFLNHHQMLVGNKYPQYKYEYCIGGKTGYTTKAGSTLVTFAKKDDVELLCVVMRANGPASSENEYTDTTSLFNWGFENFTQHDITGNTDLSSDTESPLFTKYNPIFDQTNSPLRLGTNTTILLPNGVDFEKAERKVNIYKNISLKDGENIVGNVSYNYGGKTVGSTDIIFDKTKAVTLTSLTKTRQINAKTVKGANTFNLKPIIITVIILFIIGCICLYISILRKRKKNSRSYRF</sequence>
<protein>
    <submittedName>
        <fullName evidence="13">D-alanyl-D-alanine carboxypeptidase</fullName>
    </submittedName>
</protein>
<dbReference type="Proteomes" id="UP000482209">
    <property type="component" value="Unassembled WGS sequence"/>
</dbReference>
<dbReference type="PRINTS" id="PR00725">
    <property type="entry name" value="DADACBPTASE1"/>
</dbReference>
<dbReference type="PANTHER" id="PTHR21581:SF33">
    <property type="entry name" value="D-ALANYL-D-ALANINE CARBOXYPEPTIDASE DACB"/>
    <property type="match status" value="1"/>
</dbReference>
<evidence type="ECO:0000256" key="8">
    <source>
        <dbReference type="PIRSR" id="PIRSR618044-2"/>
    </source>
</evidence>
<dbReference type="InterPro" id="IPR012338">
    <property type="entry name" value="Beta-lactam/transpept-like"/>
</dbReference>
<keyword evidence="5" id="KW-0573">Peptidoglycan synthesis</keyword>
<feature type="active site" description="Acyl-ester intermediate" evidence="7">
    <location>
        <position position="74"/>
    </location>
</feature>
<comment type="similarity">
    <text evidence="1 9">Belongs to the peptidase S11 family.</text>
</comment>
<dbReference type="InterPro" id="IPR018044">
    <property type="entry name" value="Peptidase_S11"/>
</dbReference>
<evidence type="ECO:0000313" key="13">
    <source>
        <dbReference type="EMBL" id="MSS62942.1"/>
    </source>
</evidence>
<comment type="caution">
    <text evidence="13">The sequence shown here is derived from an EMBL/GenBank/DDBJ whole genome shotgun (WGS) entry which is preliminary data.</text>
</comment>
<organism evidence="13 14">
    <name type="scientific">Velocimicrobium porci</name>
    <dbReference type="NCBI Taxonomy" id="2606634"/>
    <lineage>
        <taxon>Bacteria</taxon>
        <taxon>Bacillati</taxon>
        <taxon>Bacillota</taxon>
        <taxon>Clostridia</taxon>
        <taxon>Lachnospirales</taxon>
        <taxon>Lachnospiraceae</taxon>
        <taxon>Velocimicrobium</taxon>
    </lineage>
</organism>
<dbReference type="GO" id="GO:0009252">
    <property type="term" value="P:peptidoglycan biosynthetic process"/>
    <property type="evidence" value="ECO:0007669"/>
    <property type="project" value="UniProtKB-KW"/>
</dbReference>
<keyword evidence="2 11" id="KW-0732">Signal</keyword>
<evidence type="ECO:0000256" key="5">
    <source>
        <dbReference type="ARBA" id="ARBA00022984"/>
    </source>
</evidence>
<dbReference type="EMBL" id="VUMT01000003">
    <property type="protein sequence ID" value="MSS62942.1"/>
    <property type="molecule type" value="Genomic_DNA"/>
</dbReference>
<gene>
    <name evidence="13" type="ORF">FYJ58_03500</name>
</gene>
<feature type="binding site" evidence="8">
    <location>
        <position position="247"/>
    </location>
    <ligand>
        <name>substrate</name>
    </ligand>
</feature>
<dbReference type="SUPFAM" id="SSF56601">
    <property type="entry name" value="beta-lactamase/transpeptidase-like"/>
    <property type="match status" value="1"/>
</dbReference>
<keyword evidence="10" id="KW-0812">Transmembrane</keyword>
<feature type="signal peptide" evidence="11">
    <location>
        <begin position="1"/>
        <end position="25"/>
    </location>
</feature>
<evidence type="ECO:0000256" key="3">
    <source>
        <dbReference type="ARBA" id="ARBA00022801"/>
    </source>
</evidence>
<evidence type="ECO:0000256" key="2">
    <source>
        <dbReference type="ARBA" id="ARBA00022729"/>
    </source>
</evidence>
<evidence type="ECO:0000256" key="1">
    <source>
        <dbReference type="ARBA" id="ARBA00007164"/>
    </source>
</evidence>
<proteinExistence type="inferred from homology"/>
<keyword evidence="10" id="KW-0472">Membrane</keyword>
<keyword evidence="6" id="KW-0961">Cell wall biogenesis/degradation</keyword>
<evidence type="ECO:0000256" key="11">
    <source>
        <dbReference type="SAM" id="SignalP"/>
    </source>
</evidence>
<dbReference type="RefSeq" id="WP_154517284.1">
    <property type="nucleotide sequence ID" value="NZ_VUMT01000003.1"/>
</dbReference>
<dbReference type="GO" id="GO:0008360">
    <property type="term" value="P:regulation of cell shape"/>
    <property type="evidence" value="ECO:0007669"/>
    <property type="project" value="UniProtKB-KW"/>
</dbReference>
<dbReference type="GO" id="GO:0009002">
    <property type="term" value="F:serine-type D-Ala-D-Ala carboxypeptidase activity"/>
    <property type="evidence" value="ECO:0007669"/>
    <property type="project" value="InterPro"/>
</dbReference>
<dbReference type="Pfam" id="PF00768">
    <property type="entry name" value="Peptidase_S11"/>
    <property type="match status" value="1"/>
</dbReference>
<evidence type="ECO:0000256" key="6">
    <source>
        <dbReference type="ARBA" id="ARBA00023316"/>
    </source>
</evidence>
<dbReference type="GO" id="GO:0006508">
    <property type="term" value="P:proteolysis"/>
    <property type="evidence" value="ECO:0007669"/>
    <property type="project" value="InterPro"/>
</dbReference>
<keyword evidence="4" id="KW-0133">Cell shape</keyword>
<keyword evidence="3" id="KW-0378">Hydrolase</keyword>
<keyword evidence="13" id="KW-0121">Carboxypeptidase</keyword>
<dbReference type="AlphaFoldDB" id="A0A6L5XW33"/>
<dbReference type="GO" id="GO:0071555">
    <property type="term" value="P:cell wall organization"/>
    <property type="evidence" value="ECO:0007669"/>
    <property type="project" value="UniProtKB-KW"/>
</dbReference>
<keyword evidence="13" id="KW-0645">Protease</keyword>
<feature type="transmembrane region" description="Helical" evidence="10">
    <location>
        <begin position="424"/>
        <end position="444"/>
    </location>
</feature>
<feature type="active site" evidence="7">
    <location>
        <position position="132"/>
    </location>
</feature>
<feature type="domain" description="Peptidase S11 D-alanyl-D-alanine carboxypeptidase A N-terminal" evidence="12">
    <location>
        <begin position="40"/>
        <end position="277"/>
    </location>
</feature>
<accession>A0A6L5XW33</accession>
<evidence type="ECO:0000256" key="7">
    <source>
        <dbReference type="PIRSR" id="PIRSR618044-1"/>
    </source>
</evidence>
<dbReference type="InterPro" id="IPR001967">
    <property type="entry name" value="Peptidase_S11_N"/>
</dbReference>
<name>A0A6L5XW33_9FIRM</name>
<evidence type="ECO:0000313" key="14">
    <source>
        <dbReference type="Proteomes" id="UP000482209"/>
    </source>
</evidence>
<dbReference type="PANTHER" id="PTHR21581">
    <property type="entry name" value="D-ALANYL-D-ALANINE CARBOXYPEPTIDASE"/>
    <property type="match status" value="1"/>
</dbReference>
<feature type="chain" id="PRO_5026677678" evidence="11">
    <location>
        <begin position="26"/>
        <end position="456"/>
    </location>
</feature>
<evidence type="ECO:0000256" key="9">
    <source>
        <dbReference type="RuleBase" id="RU004016"/>
    </source>
</evidence>
<evidence type="ECO:0000256" key="10">
    <source>
        <dbReference type="SAM" id="Phobius"/>
    </source>
</evidence>
<reference evidence="13 14" key="1">
    <citation type="submission" date="2019-08" db="EMBL/GenBank/DDBJ databases">
        <title>In-depth cultivation of the pig gut microbiome towards novel bacterial diversity and tailored functional studies.</title>
        <authorList>
            <person name="Wylensek D."/>
            <person name="Hitch T.C.A."/>
            <person name="Clavel T."/>
        </authorList>
    </citation>
    <scope>NUCLEOTIDE SEQUENCE [LARGE SCALE GENOMIC DNA]</scope>
    <source>
        <strain evidence="13 14">WCA-693-APC-MOT-I</strain>
    </source>
</reference>
<keyword evidence="14" id="KW-1185">Reference proteome</keyword>
<evidence type="ECO:0000256" key="4">
    <source>
        <dbReference type="ARBA" id="ARBA00022960"/>
    </source>
</evidence>
<dbReference type="Gene3D" id="3.40.710.10">
    <property type="entry name" value="DD-peptidase/beta-lactamase superfamily"/>
    <property type="match status" value="1"/>
</dbReference>